<sequence>MNCEKCDADPLWRHSESLPSSLMRSLFVRVLIAFFRIHRFLSGRMFTDQRVWFRMIGSELVPGYRLSWLSFINRHYICFTRIRRFRWHRSSLFHGMNVKYRRSKINN</sequence>
<dbReference type="EMBL" id="CP000468">
    <property type="protein sequence ID" value="ABI99850.1"/>
    <property type="molecule type" value="Genomic_DNA"/>
</dbReference>
<name>A0A0H2YW81_ECOK1</name>
<dbReference type="KEGG" id="ecv:APECO1_1619"/>
<dbReference type="HOGENOM" id="CLU_2205903_0_0_6"/>
<evidence type="ECO:0000313" key="2">
    <source>
        <dbReference type="Proteomes" id="UP000008216"/>
    </source>
</evidence>
<evidence type="ECO:0000313" key="1">
    <source>
        <dbReference type="EMBL" id="ABI99850.1"/>
    </source>
</evidence>
<dbReference type="AlphaFoldDB" id="A0A0H2YW81"/>
<organism evidence="1 2">
    <name type="scientific">Escherichia coli O1:K1 / APEC</name>
    <dbReference type="NCBI Taxonomy" id="405955"/>
    <lineage>
        <taxon>Bacteria</taxon>
        <taxon>Pseudomonadati</taxon>
        <taxon>Pseudomonadota</taxon>
        <taxon>Gammaproteobacteria</taxon>
        <taxon>Enterobacterales</taxon>
        <taxon>Enterobacteriaceae</taxon>
        <taxon>Escherichia</taxon>
    </lineage>
</organism>
<dbReference type="Proteomes" id="UP000008216">
    <property type="component" value="Chromosome"/>
</dbReference>
<accession>A0A0H2YW81</accession>
<protein>
    <submittedName>
        <fullName evidence="1">Uncharacterized protein</fullName>
    </submittedName>
</protein>
<proteinExistence type="predicted"/>
<reference evidence="1 2" key="1">
    <citation type="journal article" date="2007" name="J. Bacteriol.">
        <title>The genome sequence of avian pathogenic Escherichia coli strain O1:K1:H7 shares strong similarities with human extraintestinal pathogenic E. coli genomes.</title>
        <authorList>
            <person name="Johnson T.J."/>
            <person name="Kariyawasam S."/>
            <person name="Wannemuehler Y."/>
            <person name="Mangiamele P."/>
            <person name="Johnson S.J."/>
            <person name="Doetkott C."/>
            <person name="Skyberg J.A."/>
            <person name="Lynne A.M."/>
            <person name="Johnson J.R."/>
            <person name="Nolan L.K."/>
        </authorList>
    </citation>
    <scope>NUCLEOTIDE SEQUENCE [LARGE SCALE GENOMIC DNA]</scope>
    <source>
        <strain evidence="1">APEC O1</strain>
    </source>
</reference>
<keyword evidence="2" id="KW-1185">Reference proteome</keyword>
<gene>
    <name evidence="1" type="ORF">APECO1_1619</name>
</gene>